<dbReference type="KEGG" id="psco:LY89DRAFT_715000"/>
<protein>
    <submittedName>
        <fullName evidence="3">Uncharacterized protein</fullName>
    </submittedName>
</protein>
<keyword evidence="1" id="KW-0175">Coiled coil</keyword>
<keyword evidence="2" id="KW-0472">Membrane</keyword>
<name>A0A194XP80_MOLSC</name>
<evidence type="ECO:0000313" key="4">
    <source>
        <dbReference type="Proteomes" id="UP000070700"/>
    </source>
</evidence>
<gene>
    <name evidence="3" type="ORF">LY89DRAFT_715000</name>
</gene>
<dbReference type="Proteomes" id="UP000070700">
    <property type="component" value="Unassembled WGS sequence"/>
</dbReference>
<dbReference type="GeneID" id="28827896"/>
<evidence type="ECO:0000256" key="1">
    <source>
        <dbReference type="SAM" id="Coils"/>
    </source>
</evidence>
<feature type="transmembrane region" description="Helical" evidence="2">
    <location>
        <begin position="32"/>
        <end position="52"/>
    </location>
</feature>
<feature type="transmembrane region" description="Helical" evidence="2">
    <location>
        <begin position="73"/>
        <end position="91"/>
    </location>
</feature>
<keyword evidence="2" id="KW-0812">Transmembrane</keyword>
<reference evidence="3 4" key="1">
    <citation type="submission" date="2015-10" db="EMBL/GenBank/DDBJ databases">
        <title>Full genome of DAOMC 229536 Phialocephala scopiformis, a fungal endophyte of spruce producing the potent anti-insectan compound rugulosin.</title>
        <authorList>
            <consortium name="DOE Joint Genome Institute"/>
            <person name="Walker A.K."/>
            <person name="Frasz S.L."/>
            <person name="Seifert K.A."/>
            <person name="Miller J.D."/>
            <person name="Mondo S.J."/>
            <person name="Labutti K."/>
            <person name="Lipzen A."/>
            <person name="Dockter R."/>
            <person name="Kennedy M."/>
            <person name="Grigoriev I.V."/>
            <person name="Spatafora J.W."/>
        </authorList>
    </citation>
    <scope>NUCLEOTIDE SEQUENCE [LARGE SCALE GENOMIC DNA]</scope>
    <source>
        <strain evidence="3 4">CBS 120377</strain>
    </source>
</reference>
<feature type="coiled-coil region" evidence="1">
    <location>
        <begin position="105"/>
        <end position="139"/>
    </location>
</feature>
<dbReference type="EMBL" id="KQ947407">
    <property type="protein sequence ID" value="KUJ21993.1"/>
    <property type="molecule type" value="Genomic_DNA"/>
</dbReference>
<evidence type="ECO:0000313" key="3">
    <source>
        <dbReference type="EMBL" id="KUJ21993.1"/>
    </source>
</evidence>
<evidence type="ECO:0000256" key="2">
    <source>
        <dbReference type="SAM" id="Phobius"/>
    </source>
</evidence>
<keyword evidence="4" id="KW-1185">Reference proteome</keyword>
<accession>A0A194XP80</accession>
<organism evidence="3 4">
    <name type="scientific">Mollisia scopiformis</name>
    <name type="common">Conifer needle endophyte fungus</name>
    <name type="synonym">Phialocephala scopiformis</name>
    <dbReference type="NCBI Taxonomy" id="149040"/>
    <lineage>
        <taxon>Eukaryota</taxon>
        <taxon>Fungi</taxon>
        <taxon>Dikarya</taxon>
        <taxon>Ascomycota</taxon>
        <taxon>Pezizomycotina</taxon>
        <taxon>Leotiomycetes</taxon>
        <taxon>Helotiales</taxon>
        <taxon>Mollisiaceae</taxon>
        <taxon>Mollisia</taxon>
    </lineage>
</organism>
<dbReference type="OrthoDB" id="3561545at2759"/>
<dbReference type="InParanoid" id="A0A194XP80"/>
<dbReference type="AlphaFoldDB" id="A0A194XP80"/>
<keyword evidence="2" id="KW-1133">Transmembrane helix</keyword>
<dbReference type="RefSeq" id="XP_018076348.1">
    <property type="nucleotide sequence ID" value="XM_018218170.1"/>
</dbReference>
<proteinExistence type="predicted"/>
<sequence>MSDQHFEIDPPPPLPLARAKNSPTFDLTHPSLVLILYNTLIAIPFSYFIAALNKKIFQLLGYEKIMRCPSGILGTKILFVAVNLLLIWVWVVEGEREEGERRERIARVKEEIAWWDEEIERLEAELESLLGGNESVLNAEGIREWDFVVGAKSPKGKGLEEGGSGLKGLIASSKLPKLRKKMKDVVKGGE</sequence>